<evidence type="ECO:0000256" key="1">
    <source>
        <dbReference type="ARBA" id="ARBA00004651"/>
    </source>
</evidence>
<dbReference type="EMBL" id="CP022098">
    <property type="protein sequence ID" value="ATB35598.1"/>
    <property type="molecule type" value="Genomic_DNA"/>
</dbReference>
<evidence type="ECO:0000313" key="9">
    <source>
        <dbReference type="Proteomes" id="UP000217257"/>
    </source>
</evidence>
<comment type="similarity">
    <text evidence="2">Belongs to the DoxX family.</text>
</comment>
<dbReference type="RefSeq" id="WP_095984201.1">
    <property type="nucleotide sequence ID" value="NZ_CP022098.1"/>
</dbReference>
<dbReference type="InterPro" id="IPR051907">
    <property type="entry name" value="DoxX-like_oxidoreductase"/>
</dbReference>
<reference evidence="8 9" key="1">
    <citation type="submission" date="2017-06" db="EMBL/GenBank/DDBJ databases">
        <title>Sequencing and comparative analysis of myxobacterial genomes.</title>
        <authorList>
            <person name="Rupp O."/>
            <person name="Goesmann A."/>
            <person name="Sogaard-Andersen L."/>
        </authorList>
    </citation>
    <scope>NUCLEOTIDE SEQUENCE [LARGE SCALE GENOMIC DNA]</scope>
    <source>
        <strain evidence="8 9">DSM 52655</strain>
    </source>
</reference>
<dbReference type="PANTHER" id="PTHR33452:SF1">
    <property type="entry name" value="INNER MEMBRANE PROTEIN YPHA-RELATED"/>
    <property type="match status" value="1"/>
</dbReference>
<evidence type="ECO:0000256" key="4">
    <source>
        <dbReference type="ARBA" id="ARBA00022692"/>
    </source>
</evidence>
<organism evidence="8 9">
    <name type="scientific">Cystobacter fuscus</name>
    <dbReference type="NCBI Taxonomy" id="43"/>
    <lineage>
        <taxon>Bacteria</taxon>
        <taxon>Pseudomonadati</taxon>
        <taxon>Myxococcota</taxon>
        <taxon>Myxococcia</taxon>
        <taxon>Myxococcales</taxon>
        <taxon>Cystobacterineae</taxon>
        <taxon>Archangiaceae</taxon>
        <taxon>Cystobacter</taxon>
    </lineage>
</organism>
<feature type="transmembrane region" description="Helical" evidence="7">
    <location>
        <begin position="56"/>
        <end position="76"/>
    </location>
</feature>
<dbReference type="Pfam" id="PF07681">
    <property type="entry name" value="DoxX"/>
    <property type="match status" value="1"/>
</dbReference>
<evidence type="ECO:0000256" key="3">
    <source>
        <dbReference type="ARBA" id="ARBA00022475"/>
    </source>
</evidence>
<proteinExistence type="inferred from homology"/>
<keyword evidence="5 7" id="KW-1133">Transmembrane helix</keyword>
<dbReference type="Proteomes" id="UP000217257">
    <property type="component" value="Chromosome"/>
</dbReference>
<keyword evidence="6 7" id="KW-0472">Membrane</keyword>
<comment type="subcellular location">
    <subcellularLocation>
        <location evidence="1">Cell membrane</location>
        <topology evidence="1">Multi-pass membrane protein</topology>
    </subcellularLocation>
</comment>
<dbReference type="KEGG" id="cfus:CYFUS_001012"/>
<name>A0A250IWE0_9BACT</name>
<evidence type="ECO:0000256" key="7">
    <source>
        <dbReference type="SAM" id="Phobius"/>
    </source>
</evidence>
<feature type="transmembrane region" description="Helical" evidence="7">
    <location>
        <begin position="117"/>
        <end position="136"/>
    </location>
</feature>
<evidence type="ECO:0000256" key="2">
    <source>
        <dbReference type="ARBA" id="ARBA00006679"/>
    </source>
</evidence>
<accession>A0A250IWE0</accession>
<protein>
    <recommendedName>
        <fullName evidence="10">DoxX family protein</fullName>
    </recommendedName>
</protein>
<evidence type="ECO:0000256" key="6">
    <source>
        <dbReference type="ARBA" id="ARBA00023136"/>
    </source>
</evidence>
<dbReference type="GO" id="GO:0005886">
    <property type="term" value="C:plasma membrane"/>
    <property type="evidence" value="ECO:0007669"/>
    <property type="project" value="UniProtKB-SubCell"/>
</dbReference>
<evidence type="ECO:0000313" key="8">
    <source>
        <dbReference type="EMBL" id="ATB35598.1"/>
    </source>
</evidence>
<keyword evidence="3" id="KW-1003">Cell membrane</keyword>
<evidence type="ECO:0000256" key="5">
    <source>
        <dbReference type="ARBA" id="ARBA00022989"/>
    </source>
</evidence>
<dbReference type="AlphaFoldDB" id="A0A250IWE0"/>
<dbReference type="InterPro" id="IPR032808">
    <property type="entry name" value="DoxX"/>
</dbReference>
<sequence>MTRLNRLFFTSAPPAALLIRLAVGAIFLSEGIQKFLFPDALGVGRFVKIGIPFPQVMGPFVGVVEMLCGLLILLGLLTRLAAVPLIIDMLVAIATTKVPIFLQEGFWKMAHEARTDWAMLLGTLFLLLTGPGPVAVDSRLYRKRVPGDERHSQPDRTC</sequence>
<keyword evidence="4 7" id="KW-0812">Transmembrane</keyword>
<dbReference type="PANTHER" id="PTHR33452">
    <property type="entry name" value="OXIDOREDUCTASE CATD-RELATED"/>
    <property type="match status" value="1"/>
</dbReference>
<feature type="transmembrane region" description="Helical" evidence="7">
    <location>
        <begin position="83"/>
        <end position="102"/>
    </location>
</feature>
<gene>
    <name evidence="8" type="ORF">CYFUS_001012</name>
</gene>
<evidence type="ECO:0008006" key="10">
    <source>
        <dbReference type="Google" id="ProtNLM"/>
    </source>
</evidence>